<reference evidence="3" key="1">
    <citation type="submission" date="2024-07" db="EMBL/GenBank/DDBJ databases">
        <authorList>
            <person name="Yu S.T."/>
        </authorList>
    </citation>
    <scope>NUCLEOTIDE SEQUENCE</scope>
    <source>
        <strain evidence="3">R41</strain>
    </source>
</reference>
<keyword evidence="2" id="KW-1133">Transmembrane helix</keyword>
<organism evidence="3">
    <name type="scientific">Streptomyces sp. R41</name>
    <dbReference type="NCBI Taxonomy" id="3238632"/>
    <lineage>
        <taxon>Bacteria</taxon>
        <taxon>Bacillati</taxon>
        <taxon>Actinomycetota</taxon>
        <taxon>Actinomycetes</taxon>
        <taxon>Kitasatosporales</taxon>
        <taxon>Streptomycetaceae</taxon>
        <taxon>Streptomyces</taxon>
    </lineage>
</organism>
<feature type="compositionally biased region" description="Low complexity" evidence="1">
    <location>
        <begin position="103"/>
        <end position="118"/>
    </location>
</feature>
<keyword evidence="2" id="KW-0812">Transmembrane</keyword>
<sequence length="118" mass="12046">MTADWHFALGLAEGVVLGLAAAVGIVAVRGGRVPGWERRPVFRRRLWGQGALVLTASVALPSLALALIGPGAVQFAFTLVGSAGMLTGAALMHRARRDRRRPGGPAAGPDSGPTSPAS</sequence>
<proteinExistence type="predicted"/>
<evidence type="ECO:0000313" key="3">
    <source>
        <dbReference type="EMBL" id="XDQ55833.1"/>
    </source>
</evidence>
<feature type="transmembrane region" description="Helical" evidence="2">
    <location>
        <begin position="6"/>
        <end position="28"/>
    </location>
</feature>
<accession>A0AB39RMW7</accession>
<keyword evidence="2" id="KW-0472">Membrane</keyword>
<feature type="transmembrane region" description="Helical" evidence="2">
    <location>
        <begin position="49"/>
        <end position="69"/>
    </location>
</feature>
<dbReference type="EMBL" id="CP163443">
    <property type="protein sequence ID" value="XDQ55833.1"/>
    <property type="molecule type" value="Genomic_DNA"/>
</dbReference>
<protein>
    <submittedName>
        <fullName evidence="3">Uncharacterized protein</fullName>
    </submittedName>
</protein>
<evidence type="ECO:0000256" key="1">
    <source>
        <dbReference type="SAM" id="MobiDB-lite"/>
    </source>
</evidence>
<name>A0AB39RMW7_9ACTN</name>
<gene>
    <name evidence="3" type="ORF">AB5J53_31295</name>
</gene>
<feature type="region of interest" description="Disordered" evidence="1">
    <location>
        <begin position="94"/>
        <end position="118"/>
    </location>
</feature>
<dbReference type="AlphaFoldDB" id="A0AB39RMW7"/>
<evidence type="ECO:0000256" key="2">
    <source>
        <dbReference type="SAM" id="Phobius"/>
    </source>
</evidence>
<feature type="transmembrane region" description="Helical" evidence="2">
    <location>
        <begin position="75"/>
        <end position="92"/>
    </location>
</feature>
<dbReference type="RefSeq" id="WP_369248964.1">
    <property type="nucleotide sequence ID" value="NZ_CP163443.1"/>
</dbReference>